<feature type="compositionally biased region" description="Basic and acidic residues" evidence="1">
    <location>
        <begin position="823"/>
        <end position="836"/>
    </location>
</feature>
<accession>L1JUG3</accession>
<evidence type="ECO:0000313" key="4">
    <source>
        <dbReference type="Proteomes" id="UP000011087"/>
    </source>
</evidence>
<feature type="compositionally biased region" description="Basic and acidic residues" evidence="1">
    <location>
        <begin position="356"/>
        <end position="381"/>
    </location>
</feature>
<dbReference type="Proteomes" id="UP000011087">
    <property type="component" value="Unassembled WGS sequence"/>
</dbReference>
<feature type="compositionally biased region" description="Low complexity" evidence="1">
    <location>
        <begin position="145"/>
        <end position="157"/>
    </location>
</feature>
<feature type="compositionally biased region" description="Polar residues" evidence="1">
    <location>
        <begin position="534"/>
        <end position="543"/>
    </location>
</feature>
<evidence type="ECO:0000313" key="3">
    <source>
        <dbReference type="EnsemblProtists" id="EKX51815"/>
    </source>
</evidence>
<feature type="compositionally biased region" description="Low complexity" evidence="1">
    <location>
        <begin position="280"/>
        <end position="292"/>
    </location>
</feature>
<feature type="compositionally biased region" description="Basic and acidic residues" evidence="1">
    <location>
        <begin position="846"/>
        <end position="858"/>
    </location>
</feature>
<protein>
    <submittedName>
        <fullName evidence="2 3">Uncharacterized protein</fullName>
    </submittedName>
</protein>
<dbReference type="KEGG" id="gtt:GUITHDRAFT_102426"/>
<feature type="compositionally biased region" description="Polar residues" evidence="1">
    <location>
        <begin position="711"/>
        <end position="720"/>
    </location>
</feature>
<reference evidence="2 4" key="1">
    <citation type="journal article" date="2012" name="Nature">
        <title>Algal genomes reveal evolutionary mosaicism and the fate of nucleomorphs.</title>
        <authorList>
            <consortium name="DOE Joint Genome Institute"/>
            <person name="Curtis B.A."/>
            <person name="Tanifuji G."/>
            <person name="Burki F."/>
            <person name="Gruber A."/>
            <person name="Irimia M."/>
            <person name="Maruyama S."/>
            <person name="Arias M.C."/>
            <person name="Ball S.G."/>
            <person name="Gile G.H."/>
            <person name="Hirakawa Y."/>
            <person name="Hopkins J.F."/>
            <person name="Kuo A."/>
            <person name="Rensing S.A."/>
            <person name="Schmutz J."/>
            <person name="Symeonidi A."/>
            <person name="Elias M."/>
            <person name="Eveleigh R.J."/>
            <person name="Herman E.K."/>
            <person name="Klute M.J."/>
            <person name="Nakayama T."/>
            <person name="Obornik M."/>
            <person name="Reyes-Prieto A."/>
            <person name="Armbrust E.V."/>
            <person name="Aves S.J."/>
            <person name="Beiko R.G."/>
            <person name="Coutinho P."/>
            <person name="Dacks J.B."/>
            <person name="Durnford D.G."/>
            <person name="Fast N.M."/>
            <person name="Green B.R."/>
            <person name="Grisdale C.J."/>
            <person name="Hempel F."/>
            <person name="Henrissat B."/>
            <person name="Hoppner M.P."/>
            <person name="Ishida K."/>
            <person name="Kim E."/>
            <person name="Koreny L."/>
            <person name="Kroth P.G."/>
            <person name="Liu Y."/>
            <person name="Malik S.B."/>
            <person name="Maier U.G."/>
            <person name="McRose D."/>
            <person name="Mock T."/>
            <person name="Neilson J.A."/>
            <person name="Onodera N.T."/>
            <person name="Poole A.M."/>
            <person name="Pritham E.J."/>
            <person name="Richards T.A."/>
            <person name="Rocap G."/>
            <person name="Roy S.W."/>
            <person name="Sarai C."/>
            <person name="Schaack S."/>
            <person name="Shirato S."/>
            <person name="Slamovits C.H."/>
            <person name="Spencer D.F."/>
            <person name="Suzuki S."/>
            <person name="Worden A.Z."/>
            <person name="Zauner S."/>
            <person name="Barry K."/>
            <person name="Bell C."/>
            <person name="Bharti A.K."/>
            <person name="Crow J.A."/>
            <person name="Grimwood J."/>
            <person name="Kramer R."/>
            <person name="Lindquist E."/>
            <person name="Lucas S."/>
            <person name="Salamov A."/>
            <person name="McFadden G.I."/>
            <person name="Lane C.E."/>
            <person name="Keeling P.J."/>
            <person name="Gray M.W."/>
            <person name="Grigoriev I.V."/>
            <person name="Archibald J.M."/>
        </authorList>
    </citation>
    <scope>NUCLEOTIDE SEQUENCE</scope>
    <source>
        <strain evidence="2 4">CCMP2712</strain>
    </source>
</reference>
<gene>
    <name evidence="2" type="ORF">GUITHDRAFT_102426</name>
</gene>
<reference evidence="3" key="3">
    <citation type="submission" date="2015-06" db="UniProtKB">
        <authorList>
            <consortium name="EnsemblProtists"/>
        </authorList>
    </citation>
    <scope>IDENTIFICATION</scope>
</reference>
<feature type="region of interest" description="Disordered" evidence="1">
    <location>
        <begin position="192"/>
        <end position="215"/>
    </location>
</feature>
<feature type="compositionally biased region" description="Basic and acidic residues" evidence="1">
    <location>
        <begin position="497"/>
        <end position="509"/>
    </location>
</feature>
<feature type="compositionally biased region" description="Polar residues" evidence="1">
    <location>
        <begin position="293"/>
        <end position="309"/>
    </location>
</feature>
<evidence type="ECO:0000256" key="1">
    <source>
        <dbReference type="SAM" id="MobiDB-lite"/>
    </source>
</evidence>
<reference evidence="4" key="2">
    <citation type="submission" date="2012-11" db="EMBL/GenBank/DDBJ databases">
        <authorList>
            <person name="Kuo A."/>
            <person name="Curtis B.A."/>
            <person name="Tanifuji G."/>
            <person name="Burki F."/>
            <person name="Gruber A."/>
            <person name="Irimia M."/>
            <person name="Maruyama S."/>
            <person name="Arias M.C."/>
            <person name="Ball S.G."/>
            <person name="Gile G.H."/>
            <person name="Hirakawa Y."/>
            <person name="Hopkins J.F."/>
            <person name="Rensing S.A."/>
            <person name="Schmutz J."/>
            <person name="Symeonidi A."/>
            <person name="Elias M."/>
            <person name="Eveleigh R.J."/>
            <person name="Herman E.K."/>
            <person name="Klute M.J."/>
            <person name="Nakayama T."/>
            <person name="Obornik M."/>
            <person name="Reyes-Prieto A."/>
            <person name="Armbrust E.V."/>
            <person name="Aves S.J."/>
            <person name="Beiko R.G."/>
            <person name="Coutinho P."/>
            <person name="Dacks J.B."/>
            <person name="Durnford D.G."/>
            <person name="Fast N.M."/>
            <person name="Green B.R."/>
            <person name="Grisdale C."/>
            <person name="Hempe F."/>
            <person name="Henrissat B."/>
            <person name="Hoppner M.P."/>
            <person name="Ishida K.-I."/>
            <person name="Kim E."/>
            <person name="Koreny L."/>
            <person name="Kroth P.G."/>
            <person name="Liu Y."/>
            <person name="Malik S.-B."/>
            <person name="Maier U.G."/>
            <person name="McRose D."/>
            <person name="Mock T."/>
            <person name="Neilson J.A."/>
            <person name="Onodera N.T."/>
            <person name="Poole A.M."/>
            <person name="Pritham E.J."/>
            <person name="Richards T.A."/>
            <person name="Rocap G."/>
            <person name="Roy S.W."/>
            <person name="Sarai C."/>
            <person name="Schaack S."/>
            <person name="Shirato S."/>
            <person name="Slamovits C.H."/>
            <person name="Spencer D.F."/>
            <person name="Suzuki S."/>
            <person name="Worden A.Z."/>
            <person name="Zauner S."/>
            <person name="Barry K."/>
            <person name="Bell C."/>
            <person name="Bharti A.K."/>
            <person name="Crow J.A."/>
            <person name="Grimwood J."/>
            <person name="Kramer R."/>
            <person name="Lindquist E."/>
            <person name="Lucas S."/>
            <person name="Salamov A."/>
            <person name="McFadden G.I."/>
            <person name="Lane C.E."/>
            <person name="Keeling P.J."/>
            <person name="Gray M.W."/>
            <person name="Grigoriev I.V."/>
            <person name="Archibald J.M."/>
        </authorList>
    </citation>
    <scope>NUCLEOTIDE SEQUENCE</scope>
    <source>
        <strain evidence="4">CCMP2712</strain>
    </source>
</reference>
<feature type="region of interest" description="Disordered" evidence="1">
    <location>
        <begin position="83"/>
        <end position="103"/>
    </location>
</feature>
<dbReference type="RefSeq" id="XP_005838795.1">
    <property type="nucleotide sequence ID" value="XM_005838738.1"/>
</dbReference>
<feature type="compositionally biased region" description="Basic residues" evidence="1">
    <location>
        <begin position="728"/>
        <end position="737"/>
    </location>
</feature>
<dbReference type="PaxDb" id="55529-EKX51815"/>
<feature type="compositionally biased region" description="Basic and acidic residues" evidence="1">
    <location>
        <begin position="674"/>
        <end position="686"/>
    </location>
</feature>
<dbReference type="HOGENOM" id="CLU_333301_0_0_1"/>
<feature type="compositionally biased region" description="Basic and acidic residues" evidence="1">
    <location>
        <begin position="469"/>
        <end position="482"/>
    </location>
</feature>
<organism evidence="2">
    <name type="scientific">Guillardia theta (strain CCMP2712)</name>
    <name type="common">Cryptophyte</name>
    <dbReference type="NCBI Taxonomy" id="905079"/>
    <lineage>
        <taxon>Eukaryota</taxon>
        <taxon>Cryptophyceae</taxon>
        <taxon>Pyrenomonadales</taxon>
        <taxon>Geminigeraceae</taxon>
        <taxon>Guillardia</taxon>
    </lineage>
</organism>
<dbReference type="EMBL" id="JH992974">
    <property type="protein sequence ID" value="EKX51815.1"/>
    <property type="molecule type" value="Genomic_DNA"/>
</dbReference>
<name>L1JUG3_GUITC</name>
<dbReference type="OMA" id="AKHESRN"/>
<dbReference type="GeneID" id="17308600"/>
<feature type="region of interest" description="Disordered" evidence="1">
    <location>
        <begin position="141"/>
        <end position="165"/>
    </location>
</feature>
<evidence type="ECO:0000313" key="2">
    <source>
        <dbReference type="EMBL" id="EKX51815.1"/>
    </source>
</evidence>
<feature type="compositionally biased region" description="Basic residues" evidence="1">
    <location>
        <begin position="551"/>
        <end position="560"/>
    </location>
</feature>
<feature type="compositionally biased region" description="Basic and acidic residues" evidence="1">
    <location>
        <begin position="646"/>
        <end position="659"/>
    </location>
</feature>
<proteinExistence type="predicted"/>
<feature type="compositionally biased region" description="Basic and acidic residues" evidence="1">
    <location>
        <begin position="192"/>
        <end position="202"/>
    </location>
</feature>
<feature type="region of interest" description="Disordered" evidence="1">
    <location>
        <begin position="1"/>
        <end position="55"/>
    </location>
</feature>
<sequence>MPKRFESPVISDPKSCRGNSKTRRPRTSREDRFSKSPSMNSNEGENQDETLQIQSTPSGKKYIFRLNNVAMVNIDENEVLEVSSDEDDGEYNHFGNRGGKINSPNDDLGFNFSTDEILKLANAMTNVGGILQFDEIESPVEAGKDNSTTDSSSSKSSSESHKGEMETMMLSRAARMDAEPELFVHHSIEFSHDDSRHEHTASVRDPGSSDLQAPNQSEEVVLHKMSRPNLHKPESETFEQRASIHERVNGRTGRREKSGIEEYKHGTRLENKTKTQPIHSDSFQSSKQSSSQITTNQHIVTTTKRSQGVSALRENSKQVPTVHLQGKEDGLAGNDYYAESRLDNKSTHKASFQELYHSKTDQDKMSIQEKQNENRKLKEQQMYESNYNGKVKAGEMREEEELEDPPAAHTDSTPVARQAPHVGEREAQVHEASAADDAREGDDEPGLTREDHATGLRGEGSAHQITQDEEAKADDKTQKADVEEQASPRQEASAGEGELRDASIAEHSRYPPQAVDLLAAAHGGISDHPASRETPATSEQATDALQVKAGKQTKKPKQPKAKPAAGEVKAGEMREEEELEDPPAAHTDSTPVARQAPHVGEREAQVHEASAADDAREGDDEPGLTREDHATGLRGEGSAHQITQDEEAKADDKTQKADVEEQASPRQEASAGEGELRDASIAEHSRYPPQAVDLLAAAHGGISDHPASRETPATSEQATDALQVKAGKQTKKPKQPKAKPAAGEVKAGEMREEEELEDPPAAHTDSTPVARQAPHVGEREAQVHEASAADDAREGDDEPGLTREDHATGLRGEGSAHQITQDEEAKADDKTQKADVEEQASPRQRRQQEKRVEGREYR</sequence>
<feature type="region of interest" description="Disordered" evidence="1">
    <location>
        <begin position="272"/>
        <end position="858"/>
    </location>
</feature>
<keyword evidence="4" id="KW-1185">Reference proteome</keyword>
<dbReference type="EnsemblProtists" id="EKX51815">
    <property type="protein sequence ID" value="EKX51815"/>
    <property type="gene ID" value="GUITHDRAFT_102426"/>
</dbReference>
<feature type="compositionally biased region" description="Polar residues" evidence="1">
    <location>
        <begin position="35"/>
        <end position="55"/>
    </location>
</feature>
<dbReference type="AlphaFoldDB" id="L1JUG3"/>